<accession>A0A9Q3R1T8</accession>
<dbReference type="EMBL" id="JABDYC010000008">
    <property type="protein sequence ID" value="MBX5025357.1"/>
    <property type="molecule type" value="Genomic_DNA"/>
</dbReference>
<dbReference type="Proteomes" id="UP000749740">
    <property type="component" value="Unassembled WGS sequence"/>
</dbReference>
<protein>
    <submittedName>
        <fullName evidence="1">Uncharacterized protein</fullName>
    </submittedName>
</protein>
<proteinExistence type="predicted"/>
<evidence type="ECO:0000313" key="2">
    <source>
        <dbReference type="EMBL" id="MBX5093367.1"/>
    </source>
</evidence>
<gene>
    <name evidence="2" type="ORF">HJB60_30020</name>
    <name evidence="1" type="ORF">HJB63_22670</name>
</gene>
<organism evidence="1 3">
    <name type="scientific">Rhizobium lentis</name>
    <dbReference type="NCBI Taxonomy" id="1138194"/>
    <lineage>
        <taxon>Bacteria</taxon>
        <taxon>Pseudomonadati</taxon>
        <taxon>Pseudomonadota</taxon>
        <taxon>Alphaproteobacteria</taxon>
        <taxon>Hyphomicrobiales</taxon>
        <taxon>Rhizobiaceae</taxon>
        <taxon>Rhizobium/Agrobacterium group</taxon>
        <taxon>Rhizobium</taxon>
    </lineage>
</organism>
<dbReference type="Proteomes" id="UP000770629">
    <property type="component" value="Unassembled WGS sequence"/>
</dbReference>
<evidence type="ECO:0000313" key="1">
    <source>
        <dbReference type="EMBL" id="MBX5025357.1"/>
    </source>
</evidence>
<dbReference type="EMBL" id="JABDYF010000017">
    <property type="protein sequence ID" value="MBX5093367.1"/>
    <property type="molecule type" value="Genomic_DNA"/>
</dbReference>
<dbReference type="AlphaFoldDB" id="A0A9Q3R1T8"/>
<keyword evidence="4" id="KW-1185">Reference proteome</keyword>
<dbReference type="GeneID" id="66144127"/>
<sequence length="60" mass="7123">MNAALFAKRVRKGKDTGTFGEKYPWQIEISVGFHSHVFDYSQQRRWRIYQSGQRETPFKG</sequence>
<evidence type="ECO:0000313" key="3">
    <source>
        <dbReference type="Proteomes" id="UP000749740"/>
    </source>
</evidence>
<reference evidence="1 4" key="1">
    <citation type="submission" date="2020-04" db="EMBL/GenBank/DDBJ databases">
        <title>Global-level population genomics: horizontal gene transfer, symbiosis and evolution in Rhizobia.</title>
        <authorList>
            <person name="Gai Y."/>
        </authorList>
    </citation>
    <scope>NUCLEOTIDE SEQUENCE</scope>
    <source>
        <strain evidence="2 4">BLR33</strain>
        <strain evidence="1">BLR57</strain>
    </source>
</reference>
<dbReference type="RefSeq" id="WP_207246273.1">
    <property type="nucleotide sequence ID" value="NZ_CP071458.1"/>
</dbReference>
<evidence type="ECO:0000313" key="4">
    <source>
        <dbReference type="Proteomes" id="UP000770629"/>
    </source>
</evidence>
<name>A0A9Q3R1T8_9HYPH</name>
<comment type="caution">
    <text evidence="1">The sequence shown here is derived from an EMBL/GenBank/DDBJ whole genome shotgun (WGS) entry which is preliminary data.</text>
</comment>